<accession>A0ABQ2AL82</accession>
<dbReference type="PANTHER" id="PTHR45947:SF3">
    <property type="entry name" value="SULFOQUINOVOSYL TRANSFERASE SQD2"/>
    <property type="match status" value="1"/>
</dbReference>
<dbReference type="Pfam" id="PF00534">
    <property type="entry name" value="Glycos_transf_1"/>
    <property type="match status" value="1"/>
</dbReference>
<dbReference type="Proteomes" id="UP000655550">
    <property type="component" value="Unassembled WGS sequence"/>
</dbReference>
<keyword evidence="4" id="KW-1185">Reference proteome</keyword>
<evidence type="ECO:0000313" key="3">
    <source>
        <dbReference type="EMBL" id="GGH91723.1"/>
    </source>
</evidence>
<dbReference type="CDD" id="cd03794">
    <property type="entry name" value="GT4_WbuB-like"/>
    <property type="match status" value="1"/>
</dbReference>
<comment type="caution">
    <text evidence="3">The sequence shown here is derived from an EMBL/GenBank/DDBJ whole genome shotgun (WGS) entry which is preliminary data.</text>
</comment>
<evidence type="ECO:0000313" key="4">
    <source>
        <dbReference type="Proteomes" id="UP000655550"/>
    </source>
</evidence>
<dbReference type="RefSeq" id="WP_093986641.1">
    <property type="nucleotide sequence ID" value="NZ_BMDE01000003.1"/>
</dbReference>
<dbReference type="InterPro" id="IPR050194">
    <property type="entry name" value="Glycosyltransferase_grp1"/>
</dbReference>
<feature type="domain" description="Glycosyl transferase family 1" evidence="2">
    <location>
        <begin position="210"/>
        <end position="381"/>
    </location>
</feature>
<keyword evidence="1" id="KW-0812">Transmembrane</keyword>
<name>A0ABQ2AL82_9PSED</name>
<evidence type="ECO:0000259" key="2">
    <source>
        <dbReference type="Pfam" id="PF00534"/>
    </source>
</evidence>
<sequence length="403" mass="45564">MRKILLITTKYPTGEGEAWLTNELAECFASNGDEVAVVVLSWEYSDGASGFISLNGVDIHRVRLWKFLYSKSFIMPILKIFLFSLLARVKCRGVMNKADIIVGTTPCIAVWALVDSLGFKSNARKFLILWDFFPFYMKGLWGKGRNILFNFLYKWENRLYNKFDVIGCMTDESIKFLCDKYTLPSPAVIKLPLWAKQVDRVKLTDAEKLNIRIRYNISTDAFVSVYGGAMTKIQGLDNIIDLAAKLHSSSQFQFVLVGRGPELARLKNRVLTESVPNVVFVDYVPRDEYELLIASCDVGLVSLSGKHEVPSFPSKSIDYLKVGLPILASIDKTTEFGEILCNEMKAGLWAESGDHEAMANILNLFFSDPEYLKRLSENGRKYFEDQMNVINAVNDIVNACEVI</sequence>
<dbReference type="Gene3D" id="3.40.50.2000">
    <property type="entry name" value="Glycogen Phosphorylase B"/>
    <property type="match status" value="2"/>
</dbReference>
<evidence type="ECO:0000256" key="1">
    <source>
        <dbReference type="SAM" id="Phobius"/>
    </source>
</evidence>
<organism evidence="3 4">
    <name type="scientific">Pseudomonas fluvialis</name>
    <dbReference type="NCBI Taxonomy" id="1793966"/>
    <lineage>
        <taxon>Bacteria</taxon>
        <taxon>Pseudomonadati</taxon>
        <taxon>Pseudomonadota</taxon>
        <taxon>Gammaproteobacteria</taxon>
        <taxon>Pseudomonadales</taxon>
        <taxon>Pseudomonadaceae</taxon>
        <taxon>Pseudomonas</taxon>
    </lineage>
</organism>
<gene>
    <name evidence="3" type="ORF">GCM10007363_12300</name>
</gene>
<feature type="transmembrane region" description="Helical" evidence="1">
    <location>
        <begin position="68"/>
        <end position="87"/>
    </location>
</feature>
<dbReference type="SUPFAM" id="SSF53756">
    <property type="entry name" value="UDP-Glycosyltransferase/glycogen phosphorylase"/>
    <property type="match status" value="1"/>
</dbReference>
<dbReference type="InterPro" id="IPR001296">
    <property type="entry name" value="Glyco_trans_1"/>
</dbReference>
<dbReference type="PANTHER" id="PTHR45947">
    <property type="entry name" value="SULFOQUINOVOSYL TRANSFERASE SQD2"/>
    <property type="match status" value="1"/>
</dbReference>
<dbReference type="EMBL" id="BMDE01000003">
    <property type="protein sequence ID" value="GGH91723.1"/>
    <property type="molecule type" value="Genomic_DNA"/>
</dbReference>
<keyword evidence="1" id="KW-1133">Transmembrane helix</keyword>
<proteinExistence type="predicted"/>
<reference evidence="4" key="1">
    <citation type="journal article" date="2019" name="Int. J. Syst. Evol. Microbiol.">
        <title>The Global Catalogue of Microorganisms (GCM) 10K type strain sequencing project: providing services to taxonomists for standard genome sequencing and annotation.</title>
        <authorList>
            <consortium name="The Broad Institute Genomics Platform"/>
            <consortium name="The Broad Institute Genome Sequencing Center for Infectious Disease"/>
            <person name="Wu L."/>
            <person name="Ma J."/>
        </authorList>
    </citation>
    <scope>NUCLEOTIDE SEQUENCE [LARGE SCALE GENOMIC DNA]</scope>
    <source>
        <strain evidence="4">CCM 8778</strain>
    </source>
</reference>
<protein>
    <submittedName>
        <fullName evidence="3">Glycosyltransferase WbuB</fullName>
    </submittedName>
</protein>
<keyword evidence="1" id="KW-0472">Membrane</keyword>